<dbReference type="Gene3D" id="1.10.10.60">
    <property type="entry name" value="Homeodomain-like"/>
    <property type="match status" value="1"/>
</dbReference>
<dbReference type="PANTHER" id="PTHR46796:SF6">
    <property type="entry name" value="ARAC SUBFAMILY"/>
    <property type="match status" value="1"/>
</dbReference>
<evidence type="ECO:0000313" key="6">
    <source>
        <dbReference type="Proteomes" id="UP000294576"/>
    </source>
</evidence>
<dbReference type="Pfam" id="PF14525">
    <property type="entry name" value="AraC_binding_2"/>
    <property type="match status" value="1"/>
</dbReference>
<dbReference type="InterPro" id="IPR050204">
    <property type="entry name" value="AraC_XylS_family_regulators"/>
</dbReference>
<comment type="caution">
    <text evidence="5">The sequence shown here is derived from an EMBL/GenBank/DDBJ whole genome shotgun (WGS) entry which is preliminary data.</text>
</comment>
<name>A0A4R3QG12_RHISU</name>
<dbReference type="SMART" id="SM00342">
    <property type="entry name" value="HTH_ARAC"/>
    <property type="match status" value="1"/>
</dbReference>
<dbReference type="InterPro" id="IPR018060">
    <property type="entry name" value="HTH_AraC"/>
</dbReference>
<evidence type="ECO:0000313" key="5">
    <source>
        <dbReference type="EMBL" id="TCU19969.1"/>
    </source>
</evidence>
<dbReference type="RefSeq" id="WP_245505651.1">
    <property type="nucleotide sequence ID" value="NZ_SMBH01000001.1"/>
</dbReference>
<dbReference type="Proteomes" id="UP000294576">
    <property type="component" value="Unassembled WGS sequence"/>
</dbReference>
<evidence type="ECO:0000256" key="1">
    <source>
        <dbReference type="ARBA" id="ARBA00023015"/>
    </source>
</evidence>
<dbReference type="EMBL" id="SMBH01000001">
    <property type="protein sequence ID" value="TCU19969.1"/>
    <property type="molecule type" value="Genomic_DNA"/>
</dbReference>
<evidence type="ECO:0000259" key="4">
    <source>
        <dbReference type="PROSITE" id="PS01124"/>
    </source>
</evidence>
<keyword evidence="3" id="KW-0804">Transcription</keyword>
<evidence type="ECO:0000256" key="3">
    <source>
        <dbReference type="ARBA" id="ARBA00023163"/>
    </source>
</evidence>
<organism evidence="5 6">
    <name type="scientific">Rhizobium sullae</name>
    <name type="common">Rhizobium hedysari</name>
    <dbReference type="NCBI Taxonomy" id="50338"/>
    <lineage>
        <taxon>Bacteria</taxon>
        <taxon>Pseudomonadati</taxon>
        <taxon>Pseudomonadota</taxon>
        <taxon>Alphaproteobacteria</taxon>
        <taxon>Hyphomicrobiales</taxon>
        <taxon>Rhizobiaceae</taxon>
        <taxon>Rhizobium/Agrobacterium group</taxon>
        <taxon>Rhizobium</taxon>
    </lineage>
</organism>
<dbReference type="GO" id="GO:0003700">
    <property type="term" value="F:DNA-binding transcription factor activity"/>
    <property type="evidence" value="ECO:0007669"/>
    <property type="project" value="InterPro"/>
</dbReference>
<reference evidence="5 6" key="1">
    <citation type="submission" date="2019-03" db="EMBL/GenBank/DDBJ databases">
        <title>Genomic Encyclopedia of Type Strains, Phase IV (KMG-V): Genome sequencing to study the core and pangenomes of soil and plant-associated prokaryotes.</title>
        <authorList>
            <person name="Whitman W."/>
        </authorList>
    </citation>
    <scope>NUCLEOTIDE SEQUENCE [LARGE SCALE GENOMIC DNA]</scope>
    <source>
        <strain evidence="5 6">Hc14</strain>
    </source>
</reference>
<feature type="domain" description="HTH araC/xylS-type" evidence="4">
    <location>
        <begin position="215"/>
        <end position="318"/>
    </location>
</feature>
<dbReference type="AlphaFoldDB" id="A0A4R3QG12"/>
<dbReference type="InterPro" id="IPR009057">
    <property type="entry name" value="Homeodomain-like_sf"/>
</dbReference>
<sequence>MQQLVELGAMIPQRWPVHAIDDWTEQLKSICGSFSPCRAECDVVTGSASIMDAGGVEVAQVANDLDVIRRDFVDIKRDYGENLFLLLQLEGTCGIEQRGRQSIIAPGDCILVDSSAPSIFHFGGNFSNHLSVHLPRQLIVAGKAAHVEISRRLEAEDPMSAMLRALVAKLIRTDAQDKRAQNLRELLFSATRQAFAMDEDPDHSFPADSAGGRLEIVQILIDRHLTDEHLTPQWLADKVGISLRTLQDDFLALGTTATSLIRLRRLHLVHEQLLQMKNGPSAPTIAEVAYSAGFNDISYFNRCFRKAFDCSPKDILQH</sequence>
<dbReference type="SUPFAM" id="SSF46689">
    <property type="entry name" value="Homeodomain-like"/>
    <property type="match status" value="1"/>
</dbReference>
<keyword evidence="2" id="KW-0238">DNA-binding</keyword>
<dbReference type="GO" id="GO:0043565">
    <property type="term" value="F:sequence-specific DNA binding"/>
    <property type="evidence" value="ECO:0007669"/>
    <property type="project" value="InterPro"/>
</dbReference>
<dbReference type="InterPro" id="IPR035418">
    <property type="entry name" value="AraC-bd_2"/>
</dbReference>
<gene>
    <name evidence="5" type="ORF">EV132_10133</name>
</gene>
<accession>A0A4R3QG12</accession>
<keyword evidence="1" id="KW-0805">Transcription regulation</keyword>
<dbReference type="PANTHER" id="PTHR46796">
    <property type="entry name" value="HTH-TYPE TRANSCRIPTIONAL ACTIVATOR RHAS-RELATED"/>
    <property type="match status" value="1"/>
</dbReference>
<dbReference type="PROSITE" id="PS01124">
    <property type="entry name" value="HTH_ARAC_FAMILY_2"/>
    <property type="match status" value="1"/>
</dbReference>
<dbReference type="Pfam" id="PF12833">
    <property type="entry name" value="HTH_18"/>
    <property type="match status" value="1"/>
</dbReference>
<protein>
    <submittedName>
        <fullName evidence="5">AraC family transcriptional regulator</fullName>
    </submittedName>
</protein>
<evidence type="ECO:0000256" key="2">
    <source>
        <dbReference type="ARBA" id="ARBA00023125"/>
    </source>
</evidence>
<proteinExistence type="predicted"/>